<dbReference type="EMBL" id="AOGT01002135">
    <property type="protein sequence ID" value="EMG46115.1"/>
    <property type="molecule type" value="Genomic_DNA"/>
</dbReference>
<reference evidence="5 6" key="1">
    <citation type="submission" date="2013-02" db="EMBL/GenBank/DDBJ databases">
        <title>Genome sequence of Candida maltosa Xu316, a potential industrial strain for xylitol and ethanol production.</title>
        <authorList>
            <person name="Yu J."/>
            <person name="Wang Q."/>
            <person name="Geng X."/>
            <person name="Bao W."/>
            <person name="He P."/>
            <person name="Cai J."/>
        </authorList>
    </citation>
    <scope>NUCLEOTIDE SEQUENCE [LARGE SCALE GENOMIC DNA]</scope>
    <source>
        <strain evidence="6">Xu316</strain>
    </source>
</reference>
<evidence type="ECO:0000256" key="1">
    <source>
        <dbReference type="ARBA" id="ARBA00007381"/>
    </source>
</evidence>
<evidence type="ECO:0000256" key="2">
    <source>
        <dbReference type="ARBA" id="ARBA00022741"/>
    </source>
</evidence>
<dbReference type="InterPro" id="IPR029048">
    <property type="entry name" value="HSP70_C_sf"/>
</dbReference>
<keyword evidence="2" id="KW-0547">Nucleotide-binding</keyword>
<feature type="region of interest" description="Disordered" evidence="4">
    <location>
        <begin position="1"/>
        <end position="20"/>
    </location>
</feature>
<dbReference type="InterPro" id="IPR013126">
    <property type="entry name" value="Hsp_70_fam"/>
</dbReference>
<sequence>MVSEAEKFKEEDEKEASRVQAKNQLESYAYSLKNTISDGELKDKIAADDKEKLSKTIDETISWLDASQAASTEEYEDRRKELESVANPIISSAYGAAGGAPGGAAGGFPGGAGGFPGGAPGGGATGGESSGPTVEEVD</sequence>
<evidence type="ECO:0000313" key="6">
    <source>
        <dbReference type="Proteomes" id="UP000011777"/>
    </source>
</evidence>
<comment type="caution">
    <text evidence="5">The sequence shown here is derived from an EMBL/GenBank/DDBJ whole genome shotgun (WGS) entry which is preliminary data.</text>
</comment>
<dbReference type="OMA" id="QFACEDE"/>
<gene>
    <name evidence="5" type="ORF">G210_3657</name>
</gene>
<proteinExistence type="inferred from homology"/>
<dbReference type="GO" id="GO:0034663">
    <property type="term" value="C:endoplasmic reticulum chaperone complex"/>
    <property type="evidence" value="ECO:0007669"/>
    <property type="project" value="TreeGrafter"/>
</dbReference>
<keyword evidence="6" id="KW-1185">Reference proteome</keyword>
<keyword evidence="5" id="KW-0346">Stress response</keyword>
<dbReference type="GO" id="GO:0030968">
    <property type="term" value="P:endoplasmic reticulum unfolded protein response"/>
    <property type="evidence" value="ECO:0007669"/>
    <property type="project" value="TreeGrafter"/>
</dbReference>
<keyword evidence="3" id="KW-0067">ATP-binding</keyword>
<dbReference type="Proteomes" id="UP000011777">
    <property type="component" value="Unassembled WGS sequence"/>
</dbReference>
<evidence type="ECO:0000256" key="3">
    <source>
        <dbReference type="ARBA" id="ARBA00022840"/>
    </source>
</evidence>
<comment type="similarity">
    <text evidence="1">Belongs to the heat shock protein 70 family.</text>
</comment>
<dbReference type="STRING" id="1245528.M3JTE3"/>
<feature type="compositionally biased region" description="Gly residues" evidence="4">
    <location>
        <begin position="96"/>
        <end position="129"/>
    </location>
</feature>
<dbReference type="Gene3D" id="1.20.1270.10">
    <property type="match status" value="1"/>
</dbReference>
<dbReference type="PANTHER" id="PTHR45639">
    <property type="entry name" value="HSC70CB, ISOFORM G-RELATED"/>
    <property type="match status" value="1"/>
</dbReference>
<dbReference type="PANTHER" id="PTHR45639:SF34">
    <property type="entry name" value="CHAPERONE PROTEIN DNAK"/>
    <property type="match status" value="1"/>
</dbReference>
<dbReference type="Pfam" id="PF00012">
    <property type="entry name" value="HSP70"/>
    <property type="match status" value="1"/>
</dbReference>
<dbReference type="AlphaFoldDB" id="M3JTE3"/>
<evidence type="ECO:0000313" key="5">
    <source>
        <dbReference type="EMBL" id="EMG46115.1"/>
    </source>
</evidence>
<protein>
    <submittedName>
        <fullName evidence="5">Heat shock protein SSA3</fullName>
    </submittedName>
</protein>
<dbReference type="FunFam" id="1.20.1270.10:FF:000021">
    <property type="entry name" value="Heat shock protein 70"/>
    <property type="match status" value="1"/>
</dbReference>
<dbReference type="eggNOG" id="KOG0101">
    <property type="taxonomic scope" value="Eukaryota"/>
</dbReference>
<dbReference type="OrthoDB" id="4023141at2759"/>
<organism evidence="5 6">
    <name type="scientific">Candida maltosa (strain Xu316)</name>
    <name type="common">Yeast</name>
    <dbReference type="NCBI Taxonomy" id="1245528"/>
    <lineage>
        <taxon>Eukaryota</taxon>
        <taxon>Fungi</taxon>
        <taxon>Dikarya</taxon>
        <taxon>Ascomycota</taxon>
        <taxon>Saccharomycotina</taxon>
        <taxon>Pichiomycetes</taxon>
        <taxon>Debaryomycetaceae</taxon>
        <taxon>Candida/Lodderomyces clade</taxon>
        <taxon>Candida</taxon>
    </lineage>
</organism>
<dbReference type="SUPFAM" id="SSF100934">
    <property type="entry name" value="Heat shock protein 70kD (HSP70), C-terminal subdomain"/>
    <property type="match status" value="1"/>
</dbReference>
<accession>M3JTE3</accession>
<name>M3JTE3_CANMX</name>
<feature type="compositionally biased region" description="Basic and acidic residues" evidence="4">
    <location>
        <begin position="1"/>
        <end position="17"/>
    </location>
</feature>
<evidence type="ECO:0000256" key="4">
    <source>
        <dbReference type="SAM" id="MobiDB-lite"/>
    </source>
</evidence>
<dbReference type="GO" id="GO:0005524">
    <property type="term" value="F:ATP binding"/>
    <property type="evidence" value="ECO:0007669"/>
    <property type="project" value="UniProtKB-KW"/>
</dbReference>
<dbReference type="HOGENOM" id="CLU_005965_10_3_1"/>
<dbReference type="GO" id="GO:0140662">
    <property type="term" value="F:ATP-dependent protein folding chaperone"/>
    <property type="evidence" value="ECO:0007669"/>
    <property type="project" value="InterPro"/>
</dbReference>
<feature type="region of interest" description="Disordered" evidence="4">
    <location>
        <begin position="92"/>
        <end position="138"/>
    </location>
</feature>